<comment type="similarity">
    <text evidence="2">Belongs to the EamA transporter family.</text>
</comment>
<dbReference type="RefSeq" id="WP_141189631.1">
    <property type="nucleotide sequence ID" value="NZ_JBHUMR010000007.1"/>
</dbReference>
<evidence type="ECO:0000256" key="4">
    <source>
        <dbReference type="ARBA" id="ARBA00022692"/>
    </source>
</evidence>
<dbReference type="Pfam" id="PF00892">
    <property type="entry name" value="EamA"/>
    <property type="match status" value="2"/>
</dbReference>
<proteinExistence type="inferred from homology"/>
<feature type="transmembrane region" description="Helical" evidence="7">
    <location>
        <begin position="96"/>
        <end position="114"/>
    </location>
</feature>
<dbReference type="EMBL" id="JBHUMR010000007">
    <property type="protein sequence ID" value="MFD2616188.1"/>
    <property type="molecule type" value="Genomic_DNA"/>
</dbReference>
<comment type="subcellular location">
    <subcellularLocation>
        <location evidence="1">Cell membrane</location>
        <topology evidence="1">Multi-pass membrane protein</topology>
    </subcellularLocation>
</comment>
<evidence type="ECO:0000256" key="1">
    <source>
        <dbReference type="ARBA" id="ARBA00004651"/>
    </source>
</evidence>
<keyword evidence="3" id="KW-1003">Cell membrane</keyword>
<evidence type="ECO:0000259" key="8">
    <source>
        <dbReference type="Pfam" id="PF00892"/>
    </source>
</evidence>
<feature type="transmembrane region" description="Helical" evidence="7">
    <location>
        <begin position="214"/>
        <end position="234"/>
    </location>
</feature>
<evidence type="ECO:0000256" key="6">
    <source>
        <dbReference type="ARBA" id="ARBA00023136"/>
    </source>
</evidence>
<keyword evidence="5 7" id="KW-1133">Transmembrane helix</keyword>
<evidence type="ECO:0000256" key="7">
    <source>
        <dbReference type="SAM" id="Phobius"/>
    </source>
</evidence>
<feature type="transmembrane region" description="Helical" evidence="7">
    <location>
        <begin position="270"/>
        <end position="289"/>
    </location>
</feature>
<keyword evidence="6 7" id="KW-0472">Membrane</keyword>
<sequence length="310" mass="34428">MYRLILYGTLLTVVMIWGLNVTATKILVNYFPPVTMTALRIFVAGLSAILILSIRKKFKTFKKRGMFYIFLVAMFNVVGHQFFLSIGLTKTTASNTGILLGMVPLITSVLAVIFLGDRLTIMKCIGILIGFSGVTFIVIKGSSGFQAISIGDFYIFLSVLAQGISFVLIKKVASQMDGTVMTAWMLLFGSIILFFMGLIKEPSGLMNFSNVTPMVWIIFFSSAVLATGVGHMFYNKILQKIGAAEAAVFINFNPFFALIGAHFFLKEQIFYSQILGFLMVVVGVLFVTGEWGKIRKRRQVKFDGKIRSIK</sequence>
<protein>
    <submittedName>
        <fullName evidence="9">DMT family transporter</fullName>
    </submittedName>
</protein>
<dbReference type="PANTHER" id="PTHR32322:SF18">
    <property type="entry name" value="S-ADENOSYLMETHIONINE_S-ADENOSYLHOMOCYSTEINE TRANSPORTER"/>
    <property type="match status" value="1"/>
</dbReference>
<name>A0ABW5PMX3_9BACI</name>
<feature type="transmembrane region" description="Helical" evidence="7">
    <location>
        <begin position="181"/>
        <end position="199"/>
    </location>
</feature>
<dbReference type="PANTHER" id="PTHR32322">
    <property type="entry name" value="INNER MEMBRANE TRANSPORTER"/>
    <property type="match status" value="1"/>
</dbReference>
<dbReference type="Proteomes" id="UP001597458">
    <property type="component" value="Unassembled WGS sequence"/>
</dbReference>
<dbReference type="InterPro" id="IPR037185">
    <property type="entry name" value="EmrE-like"/>
</dbReference>
<dbReference type="InterPro" id="IPR000620">
    <property type="entry name" value="EamA_dom"/>
</dbReference>
<feature type="transmembrane region" description="Helical" evidence="7">
    <location>
        <begin position="145"/>
        <end position="169"/>
    </location>
</feature>
<feature type="domain" description="EamA" evidence="8">
    <location>
        <begin position="9"/>
        <end position="138"/>
    </location>
</feature>
<feature type="domain" description="EamA" evidence="8">
    <location>
        <begin position="150"/>
        <end position="288"/>
    </location>
</feature>
<evidence type="ECO:0000256" key="2">
    <source>
        <dbReference type="ARBA" id="ARBA00007362"/>
    </source>
</evidence>
<feature type="transmembrane region" description="Helical" evidence="7">
    <location>
        <begin position="121"/>
        <end position="139"/>
    </location>
</feature>
<dbReference type="InterPro" id="IPR050638">
    <property type="entry name" value="AA-Vitamin_Transporters"/>
</dbReference>
<comment type="caution">
    <text evidence="9">The sequence shown here is derived from an EMBL/GenBank/DDBJ whole genome shotgun (WGS) entry which is preliminary data.</text>
</comment>
<evidence type="ECO:0000313" key="9">
    <source>
        <dbReference type="EMBL" id="MFD2616188.1"/>
    </source>
</evidence>
<feature type="transmembrane region" description="Helical" evidence="7">
    <location>
        <begin position="34"/>
        <end position="54"/>
    </location>
</feature>
<accession>A0ABW5PMX3</accession>
<feature type="transmembrane region" description="Helical" evidence="7">
    <location>
        <begin position="246"/>
        <end position="264"/>
    </location>
</feature>
<gene>
    <name evidence="9" type="ORF">ACFSTF_02535</name>
</gene>
<feature type="transmembrane region" description="Helical" evidence="7">
    <location>
        <begin position="66"/>
        <end position="84"/>
    </location>
</feature>
<evidence type="ECO:0000256" key="3">
    <source>
        <dbReference type="ARBA" id="ARBA00022475"/>
    </source>
</evidence>
<keyword evidence="10" id="KW-1185">Reference proteome</keyword>
<keyword evidence="4 7" id="KW-0812">Transmembrane</keyword>
<evidence type="ECO:0000313" key="10">
    <source>
        <dbReference type="Proteomes" id="UP001597458"/>
    </source>
</evidence>
<reference evidence="10" key="1">
    <citation type="journal article" date="2019" name="Int. J. Syst. Evol. Microbiol.">
        <title>The Global Catalogue of Microorganisms (GCM) 10K type strain sequencing project: providing services to taxonomists for standard genome sequencing and annotation.</title>
        <authorList>
            <consortium name="The Broad Institute Genomics Platform"/>
            <consortium name="The Broad Institute Genome Sequencing Center for Infectious Disease"/>
            <person name="Wu L."/>
            <person name="Ma J."/>
        </authorList>
    </citation>
    <scope>NUCLEOTIDE SEQUENCE [LARGE SCALE GENOMIC DNA]</scope>
    <source>
        <strain evidence="10">TISTR 2241</strain>
    </source>
</reference>
<evidence type="ECO:0000256" key="5">
    <source>
        <dbReference type="ARBA" id="ARBA00022989"/>
    </source>
</evidence>
<organism evidence="9 10">
    <name type="scientific">Terrilactibacillus laevilacticus</name>
    <dbReference type="NCBI Taxonomy" id="1380157"/>
    <lineage>
        <taxon>Bacteria</taxon>
        <taxon>Bacillati</taxon>
        <taxon>Bacillota</taxon>
        <taxon>Bacilli</taxon>
        <taxon>Bacillales</taxon>
        <taxon>Bacillaceae</taxon>
        <taxon>Terrilactibacillus</taxon>
    </lineage>
</organism>
<dbReference type="SUPFAM" id="SSF103481">
    <property type="entry name" value="Multidrug resistance efflux transporter EmrE"/>
    <property type="match status" value="2"/>
</dbReference>